<evidence type="ECO:0000313" key="2">
    <source>
        <dbReference type="Proteomes" id="UP001597483"/>
    </source>
</evidence>
<evidence type="ECO:0000313" key="1">
    <source>
        <dbReference type="EMBL" id="MFD2470602.1"/>
    </source>
</evidence>
<accession>A0ABW5HC08</accession>
<comment type="caution">
    <text evidence="1">The sequence shown here is derived from an EMBL/GenBank/DDBJ whole genome shotgun (WGS) entry which is preliminary data.</text>
</comment>
<organism evidence="1 2">
    <name type="scientific">Amycolatopsis silviterrae</name>
    <dbReference type="NCBI Taxonomy" id="1656914"/>
    <lineage>
        <taxon>Bacteria</taxon>
        <taxon>Bacillati</taxon>
        <taxon>Actinomycetota</taxon>
        <taxon>Actinomycetes</taxon>
        <taxon>Pseudonocardiales</taxon>
        <taxon>Pseudonocardiaceae</taxon>
        <taxon>Amycolatopsis</taxon>
    </lineage>
</organism>
<dbReference type="Proteomes" id="UP001597483">
    <property type="component" value="Unassembled WGS sequence"/>
</dbReference>
<dbReference type="EMBL" id="JBHUKS010000017">
    <property type="protein sequence ID" value="MFD2470602.1"/>
    <property type="molecule type" value="Genomic_DNA"/>
</dbReference>
<name>A0ABW5HC08_9PSEU</name>
<sequence length="704" mass="76973">MPRTVPRAEELDLGEIPVITAAELFVRQAFWRPVEGTAVPEPVVALLGPKGSGKSAALTAIAGACGGTLVHARLDFRDAKVADPIAAVACVTFMLTRHWDNLPRDPAFHRVGLSLLALNETLPQDREAARAHVLKLIENYLHHDDERVSDVAGAAVQFALALSGIGAQVPGPAVQVVVSSGISALLRLANRRRRSVRQALKWFSGLLAGGGTIDSLIELSQRTADPLPHLMDAFLTDLSLSADQWTTPVRRCQCLPPNRRESPHEHAWALLIDNVDATPAGREFLSALVRARQKRLPKRDPLLVVAAMDRWSSAWGTWWREPWRTKADSPKRRPVPLLSQADFKQWTQHLAATGDAGPTPTRAWYPVWLDPPDPAVLRELAPTTPEGWEPADFDAFVRRLSGGLPAAAQEIARRVGELPSDAQLHPRSLLLFQPQNGIALWERALAHFLPKSLRADSLRTVVPQAVAVAVRLRQPGHAAADLNPVAFPDAKVILSALRENLWISTFAACPSPLWPVVSPEEEHPAVLHPWLLAALMAGLHAQSAAADRNPVTLTWSEVFSRMTDTCAKPSGEADLARRLYYDLACDKFEQVVAELVREFAAAEHPDWVRLVDQVTAAPCRWPAVEPTDAIAARLAPDAQPGRESAAAAIASIVALLWLCHDAHTVPNPLRDQRIRKNFTRLAHNDSSHVDTDALTDAAARFGDQ</sequence>
<dbReference type="InterPro" id="IPR027417">
    <property type="entry name" value="P-loop_NTPase"/>
</dbReference>
<reference evidence="2" key="1">
    <citation type="journal article" date="2019" name="Int. J. Syst. Evol. Microbiol.">
        <title>The Global Catalogue of Microorganisms (GCM) 10K type strain sequencing project: providing services to taxonomists for standard genome sequencing and annotation.</title>
        <authorList>
            <consortium name="The Broad Institute Genomics Platform"/>
            <consortium name="The Broad Institute Genome Sequencing Center for Infectious Disease"/>
            <person name="Wu L."/>
            <person name="Ma J."/>
        </authorList>
    </citation>
    <scope>NUCLEOTIDE SEQUENCE [LARGE SCALE GENOMIC DNA]</scope>
    <source>
        <strain evidence="2">CGMCC 4.7641</strain>
    </source>
</reference>
<dbReference type="RefSeq" id="WP_378307906.1">
    <property type="nucleotide sequence ID" value="NZ_JBHUKS010000017.1"/>
</dbReference>
<keyword evidence="2" id="KW-1185">Reference proteome</keyword>
<proteinExistence type="predicted"/>
<evidence type="ECO:0008006" key="3">
    <source>
        <dbReference type="Google" id="ProtNLM"/>
    </source>
</evidence>
<gene>
    <name evidence="1" type="ORF">ACFSVL_24645</name>
</gene>
<dbReference type="SUPFAM" id="SSF52540">
    <property type="entry name" value="P-loop containing nucleoside triphosphate hydrolases"/>
    <property type="match status" value="1"/>
</dbReference>
<protein>
    <recommendedName>
        <fullName evidence="3">ATP-binding protein</fullName>
    </recommendedName>
</protein>